<reference evidence="2 3" key="1">
    <citation type="submission" date="2017-12" db="EMBL/GenBank/DDBJ databases">
        <title>Genomes of bacteria within cyanobacterial aggregates.</title>
        <authorList>
            <person name="Cai H."/>
        </authorList>
    </citation>
    <scope>NUCLEOTIDE SEQUENCE [LARGE SCALE GENOMIC DNA]</scope>
    <source>
        <strain evidence="2 3">TH16</strain>
    </source>
</reference>
<dbReference type="InterPro" id="IPR006311">
    <property type="entry name" value="TAT_signal"/>
</dbReference>
<dbReference type="EMBL" id="CP025612">
    <property type="protein sequence ID" value="AUN32374.1"/>
    <property type="molecule type" value="Genomic_DNA"/>
</dbReference>
<protein>
    <submittedName>
        <fullName evidence="2">DUF1080 domain-containing protein</fullName>
    </submittedName>
</protein>
<accession>A0A2K9NH09</accession>
<evidence type="ECO:0000313" key="2">
    <source>
        <dbReference type="EMBL" id="AUN32374.1"/>
    </source>
</evidence>
<name>A0A2K9NH09_9PROT</name>
<dbReference type="RefSeq" id="WP_102113912.1">
    <property type="nucleotide sequence ID" value="NZ_BMGN01000007.1"/>
</dbReference>
<dbReference type="OrthoDB" id="259356at2"/>
<dbReference type="AlphaFoldDB" id="A0A2K9NH09"/>
<dbReference type="InterPro" id="IPR010496">
    <property type="entry name" value="AL/BT2_dom"/>
</dbReference>
<evidence type="ECO:0000313" key="3">
    <source>
        <dbReference type="Proteomes" id="UP000234752"/>
    </source>
</evidence>
<dbReference type="GO" id="GO:0016787">
    <property type="term" value="F:hydrolase activity"/>
    <property type="evidence" value="ECO:0007669"/>
    <property type="project" value="InterPro"/>
</dbReference>
<sequence>MPQPISRRHLMGMGLGGALATALSPIAMRQAQAGPEAGWIPLFNGKDLSGWTFFQDGVGDTDTGGVLDIQDGTLHVLGPTFQGDGKVGFGHLATAQEYGNYHLRLEFKWGERRFAPRRLAKRNSGILYHMKATRGVLYPDSVEFQVEETDVGDAIMINTQALEGPNLGGTALWPSYPPSFPREYVPPIKAGPIERQWFRKTGDFERLDSWNQLDLIAFGDQAAHLVNGRIVTTLFAMRTRREDNPAEWRSLTGGRIALEIEAAEISFRNIVLRPLSDNDIKAVRDGSY</sequence>
<proteinExistence type="predicted"/>
<dbReference type="Proteomes" id="UP000234752">
    <property type="component" value="Chromosome eg_2"/>
</dbReference>
<dbReference type="KEGG" id="ncb:C0V82_18540"/>
<dbReference type="Pfam" id="PF06439">
    <property type="entry name" value="3keto-disac_hyd"/>
    <property type="match status" value="1"/>
</dbReference>
<dbReference type="Gene3D" id="2.60.120.560">
    <property type="entry name" value="Exo-inulinase, domain 1"/>
    <property type="match status" value="1"/>
</dbReference>
<organism evidence="2 3">
    <name type="scientific">Niveispirillum cyanobacteriorum</name>
    <dbReference type="NCBI Taxonomy" id="1612173"/>
    <lineage>
        <taxon>Bacteria</taxon>
        <taxon>Pseudomonadati</taxon>
        <taxon>Pseudomonadota</taxon>
        <taxon>Alphaproteobacteria</taxon>
        <taxon>Rhodospirillales</taxon>
        <taxon>Azospirillaceae</taxon>
        <taxon>Niveispirillum</taxon>
    </lineage>
</organism>
<feature type="domain" description="3-keto-alpha-glucoside-1,2-lyase/3-keto-2-hydroxy-glucal hydratase" evidence="1">
    <location>
        <begin position="38"/>
        <end position="273"/>
    </location>
</feature>
<dbReference type="PROSITE" id="PS51318">
    <property type="entry name" value="TAT"/>
    <property type="match status" value="1"/>
</dbReference>
<keyword evidence="3" id="KW-1185">Reference proteome</keyword>
<gene>
    <name evidence="2" type="ORF">C0V82_18540</name>
</gene>
<evidence type="ECO:0000259" key="1">
    <source>
        <dbReference type="Pfam" id="PF06439"/>
    </source>
</evidence>